<dbReference type="STRING" id="411684.HPDFL43_13175"/>
<evidence type="ECO:0000259" key="5">
    <source>
        <dbReference type="PROSITE" id="PS50931"/>
    </source>
</evidence>
<evidence type="ECO:0000313" key="6">
    <source>
        <dbReference type="EMBL" id="EDQ31918.1"/>
    </source>
</evidence>
<dbReference type="Pfam" id="PF00126">
    <property type="entry name" value="HTH_1"/>
    <property type="match status" value="1"/>
</dbReference>
<evidence type="ECO:0000256" key="1">
    <source>
        <dbReference type="ARBA" id="ARBA00009437"/>
    </source>
</evidence>
<keyword evidence="4" id="KW-0804">Transcription</keyword>
<dbReference type="PANTHER" id="PTHR30419">
    <property type="entry name" value="HTH-TYPE TRANSCRIPTIONAL REGULATOR YBHD"/>
    <property type="match status" value="1"/>
</dbReference>
<gene>
    <name evidence="6" type="ORF">HPDFL43_13175</name>
</gene>
<sequence>MSVSIKAMQYFLAAAEQGSIVKAAKGLNVVPSAVSNAIDMVETAFGLQLVQRFPAKGITLTAPGSVVIQKIRNLVDDYELLLQQGTELKTALSGHISVGYYAPVASAFIPSIFAPMLKTNPGIRLKLTETDNEAVQDRLLAGEFDLIIFVANNIRAGIVHQKLIEAPPYVLVSAKHRLADQAFVTPDDLSNEPMVLLDLPMTSDYYRNVFAGTDVTSQIVVQANTHEMVRSLVGKNIGFSILNMRPETAATYSGDQVVARPLKARAQALELAVGHTGGKQRRLAQAFIDATIGHFDQQVARRLITALK</sequence>
<dbReference type="InterPro" id="IPR005119">
    <property type="entry name" value="LysR_subst-bd"/>
</dbReference>
<comment type="similarity">
    <text evidence="1">Belongs to the LysR transcriptional regulatory family.</text>
</comment>
<dbReference type="OrthoDB" id="8679465at2"/>
<protein>
    <submittedName>
        <fullName evidence="6">Transcriptional regulator</fullName>
    </submittedName>
</protein>
<evidence type="ECO:0000256" key="3">
    <source>
        <dbReference type="ARBA" id="ARBA00023125"/>
    </source>
</evidence>
<dbReference type="InterPro" id="IPR050950">
    <property type="entry name" value="HTH-type_LysR_regulators"/>
</dbReference>
<name>A9DDW4_HOEPD</name>
<dbReference type="RefSeq" id="WP_007198399.1">
    <property type="nucleotide sequence ID" value="NZ_CM002917.1"/>
</dbReference>
<evidence type="ECO:0000256" key="4">
    <source>
        <dbReference type="ARBA" id="ARBA00023163"/>
    </source>
</evidence>
<dbReference type="InterPro" id="IPR000847">
    <property type="entry name" value="LysR_HTH_N"/>
</dbReference>
<accession>A9DDW4</accession>
<dbReference type="eggNOG" id="COG0583">
    <property type="taxonomic scope" value="Bacteria"/>
</dbReference>
<dbReference type="PANTHER" id="PTHR30419:SF8">
    <property type="entry name" value="NITROGEN ASSIMILATION TRANSCRIPTIONAL ACTIVATOR-RELATED"/>
    <property type="match status" value="1"/>
</dbReference>
<dbReference type="GO" id="GO:0005829">
    <property type="term" value="C:cytosol"/>
    <property type="evidence" value="ECO:0007669"/>
    <property type="project" value="TreeGrafter"/>
</dbReference>
<dbReference type="HOGENOM" id="CLU_039613_6_4_5"/>
<proteinExistence type="inferred from homology"/>
<dbReference type="SUPFAM" id="SSF46785">
    <property type="entry name" value="Winged helix' DNA-binding domain"/>
    <property type="match status" value="1"/>
</dbReference>
<dbReference type="AlphaFoldDB" id="A9DDW4"/>
<dbReference type="Pfam" id="PF03466">
    <property type="entry name" value="LysR_substrate"/>
    <property type="match status" value="1"/>
</dbReference>
<comment type="caution">
    <text evidence="6">The sequence shown here is derived from an EMBL/GenBank/DDBJ whole genome shotgun (WGS) entry which is preliminary data.</text>
</comment>
<dbReference type="Gene3D" id="3.40.190.10">
    <property type="entry name" value="Periplasmic binding protein-like II"/>
    <property type="match status" value="2"/>
</dbReference>
<dbReference type="EMBL" id="ABIA03000004">
    <property type="protein sequence ID" value="EDQ31918.1"/>
    <property type="molecule type" value="Genomic_DNA"/>
</dbReference>
<reference evidence="6 7" key="1">
    <citation type="submission" date="2007-10" db="EMBL/GenBank/DDBJ databases">
        <authorList>
            <person name="Wagner-Dobler I."/>
            <person name="Ferriera S."/>
            <person name="Johnson J."/>
            <person name="Kravitz S."/>
            <person name="Beeson K."/>
            <person name="Sutton G."/>
            <person name="Rogers Y.-H."/>
            <person name="Friedman R."/>
            <person name="Frazier M."/>
            <person name="Venter J.C."/>
        </authorList>
    </citation>
    <scope>NUCLEOTIDE SEQUENCE [LARGE SCALE GENOMIC DNA]</scope>
    <source>
        <strain evidence="6 7">DFL-43</strain>
    </source>
</reference>
<dbReference type="SUPFAM" id="SSF53850">
    <property type="entry name" value="Periplasmic binding protein-like II"/>
    <property type="match status" value="1"/>
</dbReference>
<evidence type="ECO:0000313" key="7">
    <source>
        <dbReference type="Proteomes" id="UP000004291"/>
    </source>
</evidence>
<dbReference type="Proteomes" id="UP000004291">
    <property type="component" value="Chromosome"/>
</dbReference>
<reference evidence="6 7" key="2">
    <citation type="submission" date="2012-06" db="EMBL/GenBank/DDBJ databases">
        <authorList>
            <person name="Fiebig A."/>
        </authorList>
    </citation>
    <scope>NUCLEOTIDE SEQUENCE [LARGE SCALE GENOMIC DNA]</scope>
    <source>
        <strain evidence="6 7">DFL-43</strain>
    </source>
</reference>
<evidence type="ECO:0000256" key="2">
    <source>
        <dbReference type="ARBA" id="ARBA00023015"/>
    </source>
</evidence>
<organism evidence="6 7">
    <name type="scientific">Hoeflea phototrophica (strain DSM 17068 / NCIMB 14078 / DFL-43)</name>
    <dbReference type="NCBI Taxonomy" id="411684"/>
    <lineage>
        <taxon>Bacteria</taxon>
        <taxon>Pseudomonadati</taxon>
        <taxon>Pseudomonadota</taxon>
        <taxon>Alphaproteobacteria</taxon>
        <taxon>Hyphomicrobiales</taxon>
        <taxon>Rhizobiaceae</taxon>
        <taxon>Hoeflea</taxon>
    </lineage>
</organism>
<dbReference type="PROSITE" id="PS50931">
    <property type="entry name" value="HTH_LYSR"/>
    <property type="match status" value="1"/>
</dbReference>
<dbReference type="Gene3D" id="1.10.10.10">
    <property type="entry name" value="Winged helix-like DNA-binding domain superfamily/Winged helix DNA-binding domain"/>
    <property type="match status" value="1"/>
</dbReference>
<feature type="domain" description="HTH lysR-type" evidence="5">
    <location>
        <begin position="3"/>
        <end position="61"/>
    </location>
</feature>
<keyword evidence="2" id="KW-0805">Transcription regulation</keyword>
<keyword evidence="7" id="KW-1185">Reference proteome</keyword>
<dbReference type="InterPro" id="IPR036390">
    <property type="entry name" value="WH_DNA-bd_sf"/>
</dbReference>
<dbReference type="GO" id="GO:0003700">
    <property type="term" value="F:DNA-binding transcription factor activity"/>
    <property type="evidence" value="ECO:0007669"/>
    <property type="project" value="InterPro"/>
</dbReference>
<keyword evidence="3" id="KW-0238">DNA-binding</keyword>
<dbReference type="InterPro" id="IPR036388">
    <property type="entry name" value="WH-like_DNA-bd_sf"/>
</dbReference>
<dbReference type="GO" id="GO:0003677">
    <property type="term" value="F:DNA binding"/>
    <property type="evidence" value="ECO:0007669"/>
    <property type="project" value="UniProtKB-KW"/>
</dbReference>